<keyword evidence="1" id="KW-0812">Transmembrane</keyword>
<keyword evidence="1" id="KW-1133">Transmembrane helix</keyword>
<dbReference type="Proteomes" id="UP001183420">
    <property type="component" value="Unassembled WGS sequence"/>
</dbReference>
<organism evidence="2 3">
    <name type="scientific">Streptomyces millisiae</name>
    <dbReference type="NCBI Taxonomy" id="3075542"/>
    <lineage>
        <taxon>Bacteria</taxon>
        <taxon>Bacillati</taxon>
        <taxon>Actinomycetota</taxon>
        <taxon>Actinomycetes</taxon>
        <taxon>Kitasatosporales</taxon>
        <taxon>Streptomycetaceae</taxon>
        <taxon>Streptomyces</taxon>
    </lineage>
</organism>
<sequence>MATDKDLTIPAAVNDAVSSQEEAHEAAEMLLDEPTSAATVSITCTPEGLGVTASAPDRWSGYTLHTLNSLSATAATATGPVLLLKVSQGTGMPWQAATGFALLLTLMPLAYLLLSIRHTRA</sequence>
<dbReference type="EMBL" id="JAVREM010000004">
    <property type="protein sequence ID" value="MDT0317869.1"/>
    <property type="molecule type" value="Genomic_DNA"/>
</dbReference>
<keyword evidence="1" id="KW-0472">Membrane</keyword>
<keyword evidence="3" id="KW-1185">Reference proteome</keyword>
<name>A0ABU2LJW5_9ACTN</name>
<evidence type="ECO:0000256" key="1">
    <source>
        <dbReference type="SAM" id="Phobius"/>
    </source>
</evidence>
<evidence type="ECO:0000313" key="2">
    <source>
        <dbReference type="EMBL" id="MDT0317869.1"/>
    </source>
</evidence>
<feature type="transmembrane region" description="Helical" evidence="1">
    <location>
        <begin position="94"/>
        <end position="114"/>
    </location>
</feature>
<dbReference type="RefSeq" id="WP_311596127.1">
    <property type="nucleotide sequence ID" value="NZ_JAVREM010000004.1"/>
</dbReference>
<comment type="caution">
    <text evidence="2">The sequence shown here is derived from an EMBL/GenBank/DDBJ whole genome shotgun (WGS) entry which is preliminary data.</text>
</comment>
<reference evidence="3" key="1">
    <citation type="submission" date="2023-07" db="EMBL/GenBank/DDBJ databases">
        <title>30 novel species of actinomycetes from the DSMZ collection.</title>
        <authorList>
            <person name="Nouioui I."/>
        </authorList>
    </citation>
    <scope>NUCLEOTIDE SEQUENCE [LARGE SCALE GENOMIC DNA]</scope>
    <source>
        <strain evidence="3">DSM 44918</strain>
    </source>
</reference>
<accession>A0ABU2LJW5</accession>
<proteinExistence type="predicted"/>
<gene>
    <name evidence="2" type="ORF">RNC47_05870</name>
</gene>
<evidence type="ECO:0000313" key="3">
    <source>
        <dbReference type="Proteomes" id="UP001183420"/>
    </source>
</evidence>
<protein>
    <submittedName>
        <fullName evidence="2">Uncharacterized protein</fullName>
    </submittedName>
</protein>